<comment type="caution">
    <text evidence="3">The sequence shown here is derived from an EMBL/GenBank/DDBJ whole genome shotgun (WGS) entry which is preliminary data.</text>
</comment>
<gene>
    <name evidence="3" type="ORF">KOW79_018653</name>
</gene>
<feature type="compositionally biased region" description="Polar residues" evidence="1">
    <location>
        <begin position="787"/>
        <end position="798"/>
    </location>
</feature>
<organism evidence="3 4">
    <name type="scientific">Hemibagrus wyckioides</name>
    <dbReference type="NCBI Taxonomy" id="337641"/>
    <lineage>
        <taxon>Eukaryota</taxon>
        <taxon>Metazoa</taxon>
        <taxon>Chordata</taxon>
        <taxon>Craniata</taxon>
        <taxon>Vertebrata</taxon>
        <taxon>Euteleostomi</taxon>
        <taxon>Actinopterygii</taxon>
        <taxon>Neopterygii</taxon>
        <taxon>Teleostei</taxon>
        <taxon>Ostariophysi</taxon>
        <taxon>Siluriformes</taxon>
        <taxon>Bagridae</taxon>
        <taxon>Hemibagrus</taxon>
    </lineage>
</organism>
<feature type="region of interest" description="Disordered" evidence="1">
    <location>
        <begin position="861"/>
        <end position="881"/>
    </location>
</feature>
<feature type="region of interest" description="Disordered" evidence="1">
    <location>
        <begin position="756"/>
        <end position="821"/>
    </location>
</feature>
<feature type="region of interest" description="Disordered" evidence="1">
    <location>
        <begin position="50"/>
        <end position="76"/>
    </location>
</feature>
<feature type="domain" description="Mif2/CENP-C cupin" evidence="2">
    <location>
        <begin position="1044"/>
        <end position="1120"/>
    </location>
</feature>
<sequence length="1130" mass="125192">MMNLGRAKKKLRYFQSEESTPCQLKIKDVFSMKDLDNIFDDLDSVPGTPLLSPLPSPLPKSPGLDEKYKGSQSPVKKTPLTFRGQISPLKGSDVLLADADIQVDHLNNKGSPLEEIAPIKTSSPIELLAVEHITEDAEKPETSPLLFGIEDEEPVVGDLSKPKMNQISESLKEISHGDSESLVSPPTQLKFGKQTKQDDLATSSSPQKAPDQGCKTLQQSEPEEELQTNGRVSLSPVILILKRQPEPPPEEQRNVQVQEVAVRQSLFQKKLRNSLQPKASGFRKQDTVKQPACAPSPIDPEEDFMILEDDSPIRFTIPRKTETKEKSAPESGPVVPHSKEKASAKETEEAENLEDGPKKKRKAKRGRASDISTKDAMVQSAPKENEDQVDEDVGGGEQICLSPDTNQDADIPDSVPLGKKVPKRKSSKTVQQCNKDGHDVGAKIPAEKPKAKTKKSAKLASSTDTEEEEPVSSVKNKPFKIKFAFKAGRYASTGLSSAKPKKPDESRSTIKNKKRVKEQDHVAEVQNHTEPTPDPAEQPEVQSPSTVKKANKEPASKQGAPKKPQKVKKTEKTKEILKSKELVPEPDVSAETSVTSKRKRKPPGEWWLTQHDENYVQEHQESSQELKPRKKTQKKAPVLTDSPEQELATTSQEIQHKPVPVQKLPKKVKSSQAAKSQSNPAGSSKNPKSAGGRRKPKSRAQEQREMTPALTDEEEARDNEVSGQLSPVACGQLLRQCSLTPGDKRVFDNIYTREVHSRSAQKRSPLQLDAVESVPVKRQRKPPQNWWEVSQSQEPVQKSLSPRTSSPQTSRPEMGPPRSAFPQMASLHKAVGRGQKKNKTNMINTPKSVKRSLATFDAIYDSGKPGLSTERGRGAKQKGRRNLLHSLEDQSEQSSENIQNDCQLQASSHATFDVCVSGESSAAWRKCNPRPSSGSNRASDYDIAFKSGPSSLIELERYEEHEDAELPSSRIISQTRFTPRVLSDCDLCGPPLKPIVLDNEDWDNLCVWFTHIWPNTSKDSKGISPDDFHWHSHAGRAMGHMIDLQNNTFSSGKILLGSYMKKPAQMDLNAVTVFNVASSCVRVEIDGAKEVYNSGQTFMTPCGQSYSILNMCQEPAVLWYHRMLPNHTMN</sequence>
<evidence type="ECO:0000313" key="4">
    <source>
        <dbReference type="Proteomes" id="UP000824219"/>
    </source>
</evidence>
<keyword evidence="4" id="KW-1185">Reference proteome</keyword>
<dbReference type="AlphaFoldDB" id="A0A9D3N756"/>
<feature type="compositionally biased region" description="Basic and acidic residues" evidence="1">
    <location>
        <begin position="319"/>
        <end position="328"/>
    </location>
</feature>
<dbReference type="EMBL" id="JAHKSW010000023">
    <property type="protein sequence ID" value="KAG7317618.1"/>
    <property type="molecule type" value="Genomic_DNA"/>
</dbReference>
<reference evidence="3 4" key="1">
    <citation type="submission" date="2021-06" db="EMBL/GenBank/DDBJ databases">
        <title>Chromosome-level genome assembly of the red-tail catfish (Hemibagrus wyckioides).</title>
        <authorList>
            <person name="Shao F."/>
        </authorList>
    </citation>
    <scope>NUCLEOTIDE SEQUENCE [LARGE SCALE GENOMIC DNA]</scope>
    <source>
        <strain evidence="3">EC202008001</strain>
        <tissue evidence="3">Blood</tissue>
    </source>
</reference>
<name>A0A9D3N756_9TELE</name>
<evidence type="ECO:0000259" key="2">
    <source>
        <dbReference type="Pfam" id="PF11699"/>
    </source>
</evidence>
<feature type="compositionally biased region" description="Acidic residues" evidence="1">
    <location>
        <begin position="299"/>
        <end position="310"/>
    </location>
</feature>
<evidence type="ECO:0000313" key="3">
    <source>
        <dbReference type="EMBL" id="KAG7317618.1"/>
    </source>
</evidence>
<dbReference type="InterPro" id="IPR014710">
    <property type="entry name" value="RmlC-like_jellyroll"/>
</dbReference>
<protein>
    <recommendedName>
        <fullName evidence="2">Mif2/CENP-C cupin domain-containing protein</fullName>
    </recommendedName>
</protein>
<feature type="compositionally biased region" description="Basic and acidic residues" evidence="1">
    <location>
        <begin position="435"/>
        <end position="450"/>
    </location>
</feature>
<feature type="compositionally biased region" description="Basic and acidic residues" evidence="1">
    <location>
        <begin position="610"/>
        <end position="627"/>
    </location>
</feature>
<feature type="compositionally biased region" description="Basic and acidic residues" evidence="1">
    <location>
        <begin position="568"/>
        <end position="583"/>
    </location>
</feature>
<feature type="compositionally biased region" description="Low complexity" evidence="1">
    <location>
        <begin position="799"/>
        <end position="812"/>
    </location>
</feature>
<feature type="compositionally biased region" description="Basic and acidic residues" evidence="1">
    <location>
        <begin position="337"/>
        <end position="347"/>
    </location>
</feature>
<dbReference type="OrthoDB" id="1939643at2759"/>
<proteinExistence type="predicted"/>
<evidence type="ECO:0000256" key="1">
    <source>
        <dbReference type="SAM" id="MobiDB-lite"/>
    </source>
</evidence>
<dbReference type="Proteomes" id="UP000824219">
    <property type="component" value="Linkage Group LG23"/>
</dbReference>
<feature type="region of interest" description="Disordered" evidence="1">
    <location>
        <begin position="271"/>
        <end position="723"/>
    </location>
</feature>
<accession>A0A9D3N756</accession>
<dbReference type="InterPro" id="IPR025974">
    <property type="entry name" value="Mif2/CENP-C_cupin"/>
</dbReference>
<feature type="region of interest" description="Disordered" evidence="1">
    <location>
        <begin position="172"/>
        <end position="234"/>
    </location>
</feature>
<dbReference type="Pfam" id="PF11699">
    <property type="entry name" value="CENP-C_C"/>
    <property type="match status" value="1"/>
</dbReference>
<dbReference type="Gene3D" id="2.60.120.10">
    <property type="entry name" value="Jelly Rolls"/>
    <property type="match status" value="1"/>
</dbReference>